<dbReference type="InterPro" id="IPR000084">
    <property type="entry name" value="PE-PGRS_N"/>
</dbReference>
<dbReference type="InterPro" id="IPR029058">
    <property type="entry name" value="AB_hydrolase_fold"/>
</dbReference>
<reference evidence="3 4" key="1">
    <citation type="submission" date="2016-01" db="EMBL/GenBank/DDBJ databases">
        <title>The new phylogeny of the genus Mycobacterium.</title>
        <authorList>
            <person name="Tarcisio F."/>
            <person name="Conor M."/>
            <person name="Antonella G."/>
            <person name="Elisabetta G."/>
            <person name="Giulia F.S."/>
            <person name="Sara T."/>
            <person name="Anna F."/>
            <person name="Clotilde B."/>
            <person name="Roberto B."/>
            <person name="Veronica D.S."/>
            <person name="Fabio R."/>
            <person name="Monica P."/>
            <person name="Olivier J."/>
            <person name="Enrico T."/>
            <person name="Nicola S."/>
        </authorList>
    </citation>
    <scope>NUCLEOTIDE SEQUENCE [LARGE SCALE GENOMIC DNA]</scope>
    <source>
        <strain evidence="3 4">DSM 43505</strain>
    </source>
</reference>
<dbReference type="Gene3D" id="1.10.287.850">
    <property type="entry name" value="HP0062-like domain"/>
    <property type="match status" value="1"/>
</dbReference>
<dbReference type="RefSeq" id="WP_036410122.1">
    <property type="nucleotide sequence ID" value="NZ_LQOX01000129.1"/>
</dbReference>
<dbReference type="InterPro" id="IPR013228">
    <property type="entry name" value="PE-PPE_C"/>
</dbReference>
<dbReference type="Pfam" id="PF00934">
    <property type="entry name" value="PE"/>
    <property type="match status" value="1"/>
</dbReference>
<keyword evidence="4" id="KW-1185">Reference proteome</keyword>
<feature type="domain" description="PE-PPE" evidence="2">
    <location>
        <begin position="179"/>
        <end position="404"/>
    </location>
</feature>
<dbReference type="SUPFAM" id="SSF140459">
    <property type="entry name" value="PE/PPE dimer-like"/>
    <property type="match status" value="1"/>
</dbReference>
<dbReference type="InterPro" id="IPR038332">
    <property type="entry name" value="PPE_sf"/>
</dbReference>
<comment type="caution">
    <text evidence="3">The sequence shown here is derived from an EMBL/GenBank/DDBJ whole genome shotgun (WGS) entry which is preliminary data.</text>
</comment>
<evidence type="ECO:0000259" key="2">
    <source>
        <dbReference type="Pfam" id="PF08237"/>
    </source>
</evidence>
<name>A0A1X1V5F0_MYCGS</name>
<proteinExistence type="predicted"/>
<dbReference type="AlphaFoldDB" id="A0A1X1V5F0"/>
<dbReference type="SUPFAM" id="SSF53474">
    <property type="entry name" value="alpha/beta-Hydrolases"/>
    <property type="match status" value="1"/>
</dbReference>
<feature type="domain" description="PE" evidence="1">
    <location>
        <begin position="4"/>
        <end position="94"/>
    </location>
</feature>
<accession>A0A1X1V5F0</accession>
<evidence type="ECO:0000313" key="4">
    <source>
        <dbReference type="Proteomes" id="UP000193738"/>
    </source>
</evidence>
<dbReference type="Proteomes" id="UP000193738">
    <property type="component" value="Unassembled WGS sequence"/>
</dbReference>
<dbReference type="Gene3D" id="3.40.50.1820">
    <property type="entry name" value="alpha/beta hydrolase"/>
    <property type="match status" value="1"/>
</dbReference>
<sequence length="506" mass="52552">MSHVFTAPELLASAASEVDGIAAAVGTANAAAAGPTANLLAAAGDEVSAATAALFNAYAQEYQAVVRQAAAFHHEFTRALAAAAGAYVQAEATNAALLNGALNGALNGVLSNARTAVTAPIQSLLTSAGVGTGGASALTAVPAAASQVALIMGGTGNPDPDPIYLNRINVKYIQHLFAGAIPKALFTPEQFWPVTPQLGNMTFNQSVAQGVLDLNNAINAQIALGNKVVAFGYSQSATIVNNEINALIGAGSPHASDISFVMIGNPNTPDGGLLSRFPGFYIPFLDVSFNGATPPNSPYATTIYTAQYDGIANAPRYPLNILSDINAFMGYFYVHNTYPTLSASEIANAVPLPTSPGYAGNTQYYMLLTQDLPLVQPIRDIPYAGPPIADLFQPQLRVLVDLGYADYGPNYANVPTPAGLLSIPNPFAVGYYLALGSLQAPYAAAVEIGVEAGFWGPEWFPQAYPWIPSINPGLNFYIGQPEVTLLSLLSGGLGSLLHVIPPPIFP</sequence>
<dbReference type="STRING" id="1777.AWC07_15320"/>
<dbReference type="Pfam" id="PF08237">
    <property type="entry name" value="PE-PPE"/>
    <property type="match status" value="1"/>
</dbReference>
<gene>
    <name evidence="3" type="ORF">AWC07_15320</name>
</gene>
<evidence type="ECO:0000313" key="3">
    <source>
        <dbReference type="EMBL" id="ORV64158.1"/>
    </source>
</evidence>
<evidence type="ECO:0000259" key="1">
    <source>
        <dbReference type="Pfam" id="PF00934"/>
    </source>
</evidence>
<organism evidence="3 4">
    <name type="scientific">Mycobacterium gastri</name>
    <dbReference type="NCBI Taxonomy" id="1777"/>
    <lineage>
        <taxon>Bacteria</taxon>
        <taxon>Bacillati</taxon>
        <taxon>Actinomycetota</taxon>
        <taxon>Actinomycetes</taxon>
        <taxon>Mycobacteriales</taxon>
        <taxon>Mycobacteriaceae</taxon>
        <taxon>Mycobacterium</taxon>
    </lineage>
</organism>
<dbReference type="EMBL" id="LQOX01000129">
    <property type="protein sequence ID" value="ORV64158.1"/>
    <property type="molecule type" value="Genomic_DNA"/>
</dbReference>
<protein>
    <submittedName>
        <fullName evidence="3">PE family protein</fullName>
    </submittedName>
</protein>